<proteinExistence type="predicted"/>
<reference evidence="1" key="1">
    <citation type="submission" date="2021-02" db="EMBL/GenBank/DDBJ databases">
        <authorList>
            <person name="Nowell W R."/>
        </authorList>
    </citation>
    <scope>NUCLEOTIDE SEQUENCE</scope>
</reference>
<evidence type="ECO:0000313" key="1">
    <source>
        <dbReference type="EMBL" id="CAF4053314.1"/>
    </source>
</evidence>
<organism evidence="1 2">
    <name type="scientific">Rotaria sordida</name>
    <dbReference type="NCBI Taxonomy" id="392033"/>
    <lineage>
        <taxon>Eukaryota</taxon>
        <taxon>Metazoa</taxon>
        <taxon>Spiralia</taxon>
        <taxon>Gnathifera</taxon>
        <taxon>Rotifera</taxon>
        <taxon>Eurotatoria</taxon>
        <taxon>Bdelloidea</taxon>
        <taxon>Philodinida</taxon>
        <taxon>Philodinidae</taxon>
        <taxon>Rotaria</taxon>
    </lineage>
</organism>
<accession>A0A819RJ61</accession>
<evidence type="ECO:0000313" key="2">
    <source>
        <dbReference type="Proteomes" id="UP000663823"/>
    </source>
</evidence>
<dbReference type="EMBL" id="CAJOAX010009299">
    <property type="protein sequence ID" value="CAF4053314.1"/>
    <property type="molecule type" value="Genomic_DNA"/>
</dbReference>
<dbReference type="Proteomes" id="UP000663823">
    <property type="component" value="Unassembled WGS sequence"/>
</dbReference>
<sequence>MSDNRGFEQD</sequence>
<name>A0A819RJ61_9BILA</name>
<gene>
    <name evidence="1" type="ORF">OTI717_LOCUS31757</name>
</gene>
<feature type="non-terminal residue" evidence="1">
    <location>
        <position position="10"/>
    </location>
</feature>
<comment type="caution">
    <text evidence="1">The sequence shown here is derived from an EMBL/GenBank/DDBJ whole genome shotgun (WGS) entry which is preliminary data.</text>
</comment>
<protein>
    <submittedName>
        <fullName evidence="1">Uncharacterized protein</fullName>
    </submittedName>
</protein>